<proteinExistence type="predicted"/>
<comment type="caution">
    <text evidence="1">The sequence shown here is derived from an EMBL/GenBank/DDBJ whole genome shotgun (WGS) entry which is preliminary data.</text>
</comment>
<evidence type="ECO:0000313" key="1">
    <source>
        <dbReference type="EMBL" id="KKK39018.1"/>
    </source>
</evidence>
<name>A0A0M2SXW6_9BACI</name>
<organism evidence="1 2">
    <name type="scientific">Mesobacillus campisalis</name>
    <dbReference type="NCBI Taxonomy" id="1408103"/>
    <lineage>
        <taxon>Bacteria</taxon>
        <taxon>Bacillati</taxon>
        <taxon>Bacillota</taxon>
        <taxon>Bacilli</taxon>
        <taxon>Bacillales</taxon>
        <taxon>Bacillaceae</taxon>
        <taxon>Mesobacillus</taxon>
    </lineage>
</organism>
<reference evidence="1 2" key="1">
    <citation type="submission" date="2015-04" db="EMBL/GenBank/DDBJ databases">
        <title>Taxonomic description and genome sequence of Bacillus campisalis sp. nov., a novel member of the genus Bacillus isolated from solar saltern.</title>
        <authorList>
            <person name="Mathan Kumar R."/>
            <person name="Kaur G."/>
            <person name="Kumar A."/>
            <person name="Singh N.K."/>
            <person name="Kaur N."/>
            <person name="Kumar N."/>
            <person name="Mayilraj S."/>
        </authorList>
    </citation>
    <scope>NUCLEOTIDE SEQUENCE [LARGE SCALE GENOMIC DNA]</scope>
    <source>
        <strain evidence="1 2">SA2-6</strain>
    </source>
</reference>
<dbReference type="Proteomes" id="UP000034166">
    <property type="component" value="Unassembled WGS sequence"/>
</dbReference>
<protein>
    <submittedName>
        <fullName evidence="1">Uncharacterized protein</fullName>
    </submittedName>
</protein>
<dbReference type="EMBL" id="LAYY01000005">
    <property type="protein sequence ID" value="KKK39018.1"/>
    <property type="molecule type" value="Genomic_DNA"/>
</dbReference>
<keyword evidence="2" id="KW-1185">Reference proteome</keyword>
<accession>A0A0M2SXW6</accession>
<sequence>MDAKMKGKVNRIISESYSIARELEDIAQGIQSEFKGIGSAQCASSLRSAAQKYRNVSSELRRI</sequence>
<gene>
    <name evidence="1" type="ORF">WQ57_05730</name>
</gene>
<dbReference type="AlphaFoldDB" id="A0A0M2SXW6"/>
<evidence type="ECO:0000313" key="2">
    <source>
        <dbReference type="Proteomes" id="UP000034166"/>
    </source>
</evidence>
<dbReference type="PATRIC" id="fig|1408103.3.peg.1287"/>
<dbReference type="OrthoDB" id="2925274at2"/>